<dbReference type="EMBL" id="CM040470">
    <property type="protein sequence ID" value="MCI4388558.1"/>
    <property type="molecule type" value="Genomic_DNA"/>
</dbReference>
<sequence>MELRKRALLLPLVLLGWCIEHSEGFNVGTSGAKIFSGPKVDEFGYTVQQFSNHQGKWLLVGAPWRGYSQNRKGDVYKCAIAGPTTTCDKLNLQNAVNIPNVQNINVNMSLGLTLMQTTKNRGFMTCGPLWAQGCATQYFYPGVCAEVSPLFTPQPAFSPALQTCGGPMDITIVLDGSNSIYPWPPVVNFLKQLLGHLDIGPQQSQVSIIQYGVDPKMEFTLDRYKTRETIVHAASLIPQRGGTETNTFRAIEYARVNAFLTTNGGRPGASKVMVVVTDGESHDNSKRDKVIPACEKDGITRFGIAVLGYYIRNNIDSKKLVEEIKSIASSPSEKYYFNVSAEEALLEIAGTLGDRIFNIEGTGTGGEFQMEMSQVGFSAHQTKNEDVMMLGAVGAYGWTGTVVHKTAQKSEIFPKEAFERILEDRNHSSLLGYSVTTLYSGSTEYFVAGAPRSNHTGQVVVYTLNTQRQPEIRHSQRGDQIGSYFGSVLCPLDVDSDGVTDLLLVGAPMYMSDEKKEMGKVYIFTITNGFLSSQGFLEGSSPLENARFGMAIAAAPDLNLDGFTDVVVGAPLEENGQGAVYIYNGDAKSIRKQSSQKILAMKLDSKLRYFGRSLDASGDLNGDSVPDVSVGSYGNVLQLWSRGVAVVTARVTFTPDRISILSKSCSLSGRMVSCFKAKVCFSAEFKPSNPVGPAEIKYNMTLDADLQSSRVSSRGHFGNSERVVQQDISVSTAETCEEHQVYVQDTPDLVNSIAVRVDIRLQQPDSSPVLDAFSPTAWEFFIPFSKECGADEVCYSDLVLSVEREPPTSSSLLVSHNNRRLSLTVTVMNRKENAYNTRVIARYSSNLFYSSVTPSSDGTEVKCTSIKDTETVTCQVGYPALWTDQSVTFEINFDFNLARLQKEVKVVFEAQSDSAEETPADNSETVMIPVQYMTELILSREANLNVYLLDEKDEITNPIKTYSDIGPEFKFTLKVSGAIFPVSLVYLSVSLPISTKSGNQLLYITSVEGTPRSDVQCETQALIDPFNIGETEYTAKFTKESFRGTSHLRSDVQCETQALIDPFNIGETEYTAKFTKESFRGTSHLNCGSAVCKQLTCVLKDLGVKTEYYVGVSTRIWNGTFSQADFQSVVLDVNAQIETSEPDLLVIAHKQVTRSDVQCETQALIDPFNIGETEYTAKFTKESFRGTSHLNCGSAVCKQLTCVLKDLGVKTEYYVGVSTRIWNGTFSQADFQSVVLDVNAQIETSEPDLLVIAHKQVTVDVTVSKPGAKGDVPVGVIVGSVIGGLLLLAAAVAVLWKLGFFKRKYQQLQRNEDGAEAEGLQDNAGQP</sequence>
<protein>
    <submittedName>
        <fullName evidence="1">Uncharacterized protein</fullName>
    </submittedName>
</protein>
<gene>
    <name evidence="1" type="ORF">PGIGA_G00087480</name>
</gene>
<proteinExistence type="predicted"/>
<organism evidence="1 2">
    <name type="scientific">Pangasianodon gigas</name>
    <name type="common">Mekong giant catfish</name>
    <name type="synonym">Pangasius gigas</name>
    <dbReference type="NCBI Taxonomy" id="30993"/>
    <lineage>
        <taxon>Eukaryota</taxon>
        <taxon>Metazoa</taxon>
        <taxon>Chordata</taxon>
        <taxon>Craniata</taxon>
        <taxon>Vertebrata</taxon>
        <taxon>Euteleostomi</taxon>
        <taxon>Actinopterygii</taxon>
        <taxon>Neopterygii</taxon>
        <taxon>Teleostei</taxon>
        <taxon>Ostariophysi</taxon>
        <taxon>Siluriformes</taxon>
        <taxon>Pangasiidae</taxon>
        <taxon>Pangasianodon</taxon>
    </lineage>
</organism>
<name>A0ACC5XB71_PANGG</name>
<accession>A0ACC5XB71</accession>
<evidence type="ECO:0000313" key="2">
    <source>
        <dbReference type="Proteomes" id="UP000829447"/>
    </source>
</evidence>
<comment type="caution">
    <text evidence="1">The sequence shown here is derived from an EMBL/GenBank/DDBJ whole genome shotgun (WGS) entry which is preliminary data.</text>
</comment>
<keyword evidence="2" id="KW-1185">Reference proteome</keyword>
<dbReference type="Proteomes" id="UP000829447">
    <property type="component" value="Linkage Group LG17"/>
</dbReference>
<reference evidence="1 2" key="1">
    <citation type="journal article" date="2022" name="bioRxiv">
        <title>An ancient truncated duplication of the anti-Mullerian hormone receptor type 2 gene is a potential conserved master sex determinant in the Pangasiidae catfish family.</title>
        <authorList>
            <person name="Wen M."/>
            <person name="Pan Q."/>
            <person name="Jouanno E."/>
            <person name="Montfort J."/>
            <person name="Zahm M."/>
            <person name="Cabau C."/>
            <person name="Klopp C."/>
            <person name="Iampietro C."/>
            <person name="Roques C."/>
            <person name="Bouchez O."/>
            <person name="Castinel A."/>
            <person name="Donnadieu C."/>
            <person name="Parrinello H."/>
            <person name="Poncet C."/>
            <person name="Belmonte E."/>
            <person name="Gautier V."/>
            <person name="Avarre J.-C."/>
            <person name="Dugue R."/>
            <person name="Gustiano R."/>
            <person name="Ha T.T.T."/>
            <person name="Campet M."/>
            <person name="Sriphairoj K."/>
            <person name="Ribolli J."/>
            <person name="de Almeida F.L."/>
            <person name="Desvignes T."/>
            <person name="Postlethwait J.H."/>
            <person name="Bucao C.F."/>
            <person name="Robinson-Rechavi M."/>
            <person name="Bobe J."/>
            <person name="Herpin A."/>
            <person name="Guiguen Y."/>
        </authorList>
    </citation>
    <scope>NUCLEOTIDE SEQUENCE [LARGE SCALE GENOMIC DNA]</scope>
    <source>
        <strain evidence="1">YG-Dec2019</strain>
    </source>
</reference>
<evidence type="ECO:0000313" key="1">
    <source>
        <dbReference type="EMBL" id="MCI4388558.1"/>
    </source>
</evidence>